<sequence length="575" mass="57514">MKKLFMTLTLALALMLCACAQAAEWEFTDRDQDASYDEASATRITLSDEGIAIDGTGATADGSVLTISAEGTYILSGALSNGRIVVSCTDGEKVQLVLSGVDIHCEDYAALYVEEADKVFVTLAEGTENTLSDGADYALEDGDNVDATVFSRADITFNGAGALAVTGNYNHAIVSKDDLAVTGGAYTITAVGHGLNGKDCVKISGGTFSIDAGSDGIQSDNDEDAGRGYVYITGGDFDIAAMGDGIQAETELRIEGGDFDIVTGGGSVNDSTQSDWGFWGGREQATEETASAKGLKAGVALTIAGGTFNIDSSDDALHSNGDMTISGGAISIASGDDGAHADETLSVSGGEIVISQSYEGMEAANVGISGGTIDIASSDDGLNTAGGNDSSALGDRPGRGAFDTDDGSDLAISGGTVVIDASGDGIDANGSIYVSGGEVYVNGPTSGADGAIDYAGEAVISGGTFIAVGPSGMAQNFSQGSSQCAALISASGAAGETVEIFNANGNVLLSFTPAKSYSSILVSLEALSVGESYTVSIGGENTATVTLESTITGSGGMGGMGGRNADGFGGGMNRR</sequence>
<organism evidence="3 4">
    <name type="scientific">Candidatus Pullichristensenella stercorigallinarum</name>
    <dbReference type="NCBI Taxonomy" id="2840909"/>
    <lineage>
        <taxon>Bacteria</taxon>
        <taxon>Bacillati</taxon>
        <taxon>Bacillota</taxon>
        <taxon>Clostridia</taxon>
        <taxon>Candidatus Pullichristensenella</taxon>
    </lineage>
</organism>
<dbReference type="EMBL" id="DVFZ01000075">
    <property type="protein sequence ID" value="HIQ82938.1"/>
    <property type="molecule type" value="Genomic_DNA"/>
</dbReference>
<evidence type="ECO:0000256" key="2">
    <source>
        <dbReference type="SAM" id="SignalP"/>
    </source>
</evidence>
<feature type="signal peptide" evidence="2">
    <location>
        <begin position="1"/>
        <end position="22"/>
    </location>
</feature>
<dbReference type="Proteomes" id="UP000824260">
    <property type="component" value="Unassembled WGS sequence"/>
</dbReference>
<comment type="caution">
    <text evidence="3">The sequence shown here is derived from an EMBL/GenBank/DDBJ whole genome shotgun (WGS) entry which is preliminary data.</text>
</comment>
<accession>A0A9D0ZLP1</accession>
<dbReference type="AlphaFoldDB" id="A0A9D0ZLP1"/>
<evidence type="ECO:0000313" key="4">
    <source>
        <dbReference type="Proteomes" id="UP000824260"/>
    </source>
</evidence>
<reference evidence="3" key="1">
    <citation type="submission" date="2020-10" db="EMBL/GenBank/DDBJ databases">
        <authorList>
            <person name="Gilroy R."/>
        </authorList>
    </citation>
    <scope>NUCLEOTIDE SEQUENCE</scope>
    <source>
        <strain evidence="3">ChiSjej6B24-2974</strain>
    </source>
</reference>
<feature type="chain" id="PRO_5039126983" evidence="2">
    <location>
        <begin position="23"/>
        <end position="575"/>
    </location>
</feature>
<name>A0A9D0ZLP1_9FIRM</name>
<feature type="region of interest" description="Disordered" evidence="1">
    <location>
        <begin position="556"/>
        <end position="575"/>
    </location>
</feature>
<feature type="region of interest" description="Disordered" evidence="1">
    <location>
        <begin position="380"/>
        <end position="407"/>
    </location>
</feature>
<dbReference type="PROSITE" id="PS51257">
    <property type="entry name" value="PROKAR_LIPOPROTEIN"/>
    <property type="match status" value="1"/>
</dbReference>
<reference evidence="3" key="2">
    <citation type="journal article" date="2021" name="PeerJ">
        <title>Extensive microbial diversity within the chicken gut microbiome revealed by metagenomics and culture.</title>
        <authorList>
            <person name="Gilroy R."/>
            <person name="Ravi A."/>
            <person name="Getino M."/>
            <person name="Pursley I."/>
            <person name="Horton D.L."/>
            <person name="Alikhan N.F."/>
            <person name="Baker D."/>
            <person name="Gharbi K."/>
            <person name="Hall N."/>
            <person name="Watson M."/>
            <person name="Adriaenssens E.M."/>
            <person name="Foster-Nyarko E."/>
            <person name="Jarju S."/>
            <person name="Secka A."/>
            <person name="Antonio M."/>
            <person name="Oren A."/>
            <person name="Chaudhuri R.R."/>
            <person name="La Ragione R."/>
            <person name="Hildebrand F."/>
            <person name="Pallen M.J."/>
        </authorList>
    </citation>
    <scope>NUCLEOTIDE SEQUENCE</scope>
    <source>
        <strain evidence="3">ChiSjej6B24-2974</strain>
    </source>
</reference>
<gene>
    <name evidence="3" type="ORF">IAA52_07525</name>
</gene>
<proteinExistence type="predicted"/>
<dbReference type="Pfam" id="PF14262">
    <property type="entry name" value="Cthe_2159"/>
    <property type="match status" value="1"/>
</dbReference>
<dbReference type="InterPro" id="IPR025584">
    <property type="entry name" value="Cthe_2159"/>
</dbReference>
<protein>
    <submittedName>
        <fullName evidence="3">Carbohydrate-binding domain-containing protein</fullName>
    </submittedName>
</protein>
<evidence type="ECO:0000313" key="3">
    <source>
        <dbReference type="EMBL" id="HIQ82938.1"/>
    </source>
</evidence>
<keyword evidence="2" id="KW-0732">Signal</keyword>
<evidence type="ECO:0000256" key="1">
    <source>
        <dbReference type="SAM" id="MobiDB-lite"/>
    </source>
</evidence>